<accession>A0ABR1AZ38</accession>
<reference evidence="2 3" key="1">
    <citation type="submission" date="2023-09" db="EMBL/GenBank/DDBJ databases">
        <title>Genomes of two closely related lineages of the louse Polyplax serrata with different host specificities.</title>
        <authorList>
            <person name="Martinu J."/>
            <person name="Tarabai H."/>
            <person name="Stefka J."/>
            <person name="Hypsa V."/>
        </authorList>
    </citation>
    <scope>NUCLEOTIDE SEQUENCE [LARGE SCALE GENOMIC DNA]</scope>
    <source>
        <strain evidence="2">98ZLc_SE</strain>
    </source>
</reference>
<dbReference type="EMBL" id="JAWJWF010000006">
    <property type="protein sequence ID" value="KAK6631630.1"/>
    <property type="molecule type" value="Genomic_DNA"/>
</dbReference>
<comment type="caution">
    <text evidence="2">The sequence shown here is derived from an EMBL/GenBank/DDBJ whole genome shotgun (WGS) entry which is preliminary data.</text>
</comment>
<organism evidence="2 3">
    <name type="scientific">Polyplax serrata</name>
    <name type="common">Common mouse louse</name>
    <dbReference type="NCBI Taxonomy" id="468196"/>
    <lineage>
        <taxon>Eukaryota</taxon>
        <taxon>Metazoa</taxon>
        <taxon>Ecdysozoa</taxon>
        <taxon>Arthropoda</taxon>
        <taxon>Hexapoda</taxon>
        <taxon>Insecta</taxon>
        <taxon>Pterygota</taxon>
        <taxon>Neoptera</taxon>
        <taxon>Paraneoptera</taxon>
        <taxon>Psocodea</taxon>
        <taxon>Troctomorpha</taxon>
        <taxon>Phthiraptera</taxon>
        <taxon>Anoplura</taxon>
        <taxon>Polyplacidae</taxon>
        <taxon>Polyplax</taxon>
    </lineage>
</organism>
<protein>
    <submittedName>
        <fullName evidence="2">Uncharacterized protein</fullName>
    </submittedName>
</protein>
<gene>
    <name evidence="2" type="ORF">RUM44_006159</name>
</gene>
<proteinExistence type="predicted"/>
<evidence type="ECO:0000313" key="2">
    <source>
        <dbReference type="EMBL" id="KAK6631630.1"/>
    </source>
</evidence>
<feature type="region of interest" description="Disordered" evidence="1">
    <location>
        <begin position="56"/>
        <end position="83"/>
    </location>
</feature>
<evidence type="ECO:0000256" key="1">
    <source>
        <dbReference type="SAM" id="MobiDB-lite"/>
    </source>
</evidence>
<name>A0ABR1AZ38_POLSC</name>
<dbReference type="Proteomes" id="UP001359485">
    <property type="component" value="Unassembled WGS sequence"/>
</dbReference>
<sequence length="107" mass="12157">MVMIPVVKSFEHETPAYECRVIHLVKITEQPTATDEIRSSERTEPMRRACNFLTRNSALPSTAGASRRSHVDPPLGKDLATNGTVEGKLGKFFNKKRKRNEKEEKFL</sequence>
<keyword evidence="3" id="KW-1185">Reference proteome</keyword>
<evidence type="ECO:0000313" key="3">
    <source>
        <dbReference type="Proteomes" id="UP001359485"/>
    </source>
</evidence>